<name>A0A2V5LVL4_9MICC</name>
<dbReference type="EC" id="3.2.1.40" evidence="2"/>
<dbReference type="Pfam" id="PF17389">
    <property type="entry name" value="Bac_rhamnosid6H"/>
    <property type="match status" value="1"/>
</dbReference>
<organism evidence="9 10">
    <name type="scientific">Arthrobacter livingstonensis</name>
    <dbReference type="NCBI Taxonomy" id="670078"/>
    <lineage>
        <taxon>Bacteria</taxon>
        <taxon>Bacillati</taxon>
        <taxon>Actinomycetota</taxon>
        <taxon>Actinomycetes</taxon>
        <taxon>Micrococcales</taxon>
        <taxon>Micrococcaceae</taxon>
        <taxon>Arthrobacter</taxon>
    </lineage>
</organism>
<feature type="region of interest" description="Disordered" evidence="4">
    <location>
        <begin position="1111"/>
        <end position="1139"/>
    </location>
</feature>
<dbReference type="InterPro" id="IPR016007">
    <property type="entry name" value="Alpha_rhamnosid"/>
</dbReference>
<dbReference type="InterPro" id="IPR035396">
    <property type="entry name" value="Bac_rhamnosid6H"/>
</dbReference>
<dbReference type="InterPro" id="IPR013737">
    <property type="entry name" value="Bac_rhamnosid_N"/>
</dbReference>
<dbReference type="PANTHER" id="PTHR33307">
    <property type="entry name" value="ALPHA-RHAMNOSIDASE (EUROFUNG)"/>
    <property type="match status" value="1"/>
</dbReference>
<dbReference type="GO" id="GO:0005975">
    <property type="term" value="P:carbohydrate metabolic process"/>
    <property type="evidence" value="ECO:0007669"/>
    <property type="project" value="InterPro"/>
</dbReference>
<proteinExistence type="predicted"/>
<dbReference type="Gene3D" id="2.60.120.260">
    <property type="entry name" value="Galactose-binding domain-like"/>
    <property type="match status" value="2"/>
</dbReference>
<dbReference type="AlphaFoldDB" id="A0A2V5LVL4"/>
<dbReference type="OrthoDB" id="9761045at2"/>
<evidence type="ECO:0000256" key="1">
    <source>
        <dbReference type="ARBA" id="ARBA00001445"/>
    </source>
</evidence>
<dbReference type="Gene3D" id="2.60.40.10">
    <property type="entry name" value="Immunoglobulins"/>
    <property type="match status" value="1"/>
</dbReference>
<keyword evidence="10" id="KW-1185">Reference proteome</keyword>
<evidence type="ECO:0000259" key="8">
    <source>
        <dbReference type="Pfam" id="PF17390"/>
    </source>
</evidence>
<dbReference type="Pfam" id="PF05592">
    <property type="entry name" value="Bac_rhamnosid"/>
    <property type="match status" value="1"/>
</dbReference>
<evidence type="ECO:0000313" key="10">
    <source>
        <dbReference type="Proteomes" id="UP000247832"/>
    </source>
</evidence>
<feature type="domain" description="Bacterial alpha-L-rhamnosidase N-terminal" evidence="6">
    <location>
        <begin position="403"/>
        <end position="555"/>
    </location>
</feature>
<sequence length="1139" mass="120280">MSKPASHPPVIQLAAVQPSAVRAGAARAGAFQAAADQAVANQSESAHTGAAAPVRVSLLLTDGRRCPLTVTLTPTFSWQLAGQGRAARQDGFQLAVFDAAGTPHWGSGLRPGGSQCCRYDGPPLEPDADYTWQLRLRDGRGAFSPWSEPAAFGTGPSNFGAACEAAAPGARHAAVEAAGSSRATWISREPGGRAAVSIADGNFRVAAVELLRIPLGPAADFTLRTRLRVSMGGLTLLLRATGGGIATTTHTARTGAAAGAAADDASPDGIALRLTGTLQCSWEDIPGTPRLAEPQEAPVFVGLDGSPGWHELEVRAAGSLLTAAVDGSIVSTFHSDIAGPGFLAIRQAPREQAEFSSLALETAAGTQELSFPQAGLDGWDLTTPGREIDEWTLARGTFPLTGRVARARLYAAGCHLYELHVNGRPAGRGGTFSYAGEGRYQAFDVTELVQNSPTVTLAALLHWSGPGQGRAPGTPGLLVQLCVTYDDGTRAAFGTGAGWLVAPGPYEQSGYRNDEGDPVEHLNALRWPGGSPEAWRQSGFDDSGWQRAVVAAPREAAGLLPQETMLAEEFVAAAKILWAADGTPVADFGRVLPARPVVEFLDGTAGRTVSLRAGYTLGPDGRVNRDKLQTQNTDMSFPYTQADGPQQYRAFTHLGFRYLEIPGIAAGELGAVGAVVVHGRQPFDGVLRSSDPGLNAVIKLLADSTLYGIQEQFVDTPTREKGQFLADAVNISYAAMSLFGDRAYTRTALLEFAASARRYWSGAQERGRYNAVYPNGDGKRDIPDFSLQMVEWALEYHRQSGDAALLGELYPQLRDTAEYVLRHLPQDGPTAGLVTDLGGGSGPYLHGIVDWPAPGRFGYDMDTAARTTVNAQAHGVLDGVALISELLDRPAGETADYRRAAQALAAAMNARLRVAGRFVDGLHADGSPSTHASSHATSFPLSLGVTDPEYWESDAGYLASRGMRQGPMTVHRLFRALLRAGRVQPVVDLLTNADGPGWMRILAAGGTFTWEAWDLVEGTDYSQSHAWSASVLREIVEHLLGVQVLEPGGACLRLSPPLCSLTAFAGTVPTGRGPVSLAWERDGDALRISASLPAGTTATLEVPAGRYRVGGSGRQEPYSYESGPEIELPPGSWDIQPVG</sequence>
<reference evidence="9 10" key="1">
    <citation type="submission" date="2018-05" db="EMBL/GenBank/DDBJ databases">
        <title>Genetic diversity of glacier-inhabiting Cryobacterium bacteria in China and description of Cryobacterium mengkeensis sp. nov. and Arthrobacter glacialis sp. nov.</title>
        <authorList>
            <person name="Liu Q."/>
            <person name="Xin Y.-H."/>
        </authorList>
    </citation>
    <scope>NUCLEOTIDE SEQUENCE [LARGE SCALE GENOMIC DNA]</scope>
    <source>
        <strain evidence="9 10">LI2</strain>
    </source>
</reference>
<dbReference type="InterPro" id="IPR035398">
    <property type="entry name" value="Bac_rhamnosid_C"/>
</dbReference>
<protein>
    <recommendedName>
        <fullName evidence="2">alpha-L-rhamnosidase</fullName>
        <ecNumber evidence="2">3.2.1.40</ecNumber>
    </recommendedName>
</protein>
<dbReference type="RefSeq" id="WP_110501835.1">
    <property type="nucleotide sequence ID" value="NZ_QJVD01000017.1"/>
</dbReference>
<dbReference type="SUPFAM" id="SSF48208">
    <property type="entry name" value="Six-hairpin glycosidases"/>
    <property type="match status" value="1"/>
</dbReference>
<dbReference type="Pfam" id="PF08531">
    <property type="entry name" value="Bac_rhamnosid_N"/>
    <property type="match status" value="1"/>
</dbReference>
<evidence type="ECO:0000259" key="7">
    <source>
        <dbReference type="Pfam" id="PF17389"/>
    </source>
</evidence>
<evidence type="ECO:0000256" key="3">
    <source>
        <dbReference type="ARBA" id="ARBA00022801"/>
    </source>
</evidence>
<comment type="catalytic activity">
    <reaction evidence="1">
        <text>Hydrolysis of terminal non-reducing alpha-L-rhamnose residues in alpha-L-rhamnosides.</text>
        <dbReference type="EC" id="3.2.1.40"/>
    </reaction>
</comment>
<dbReference type="InterPro" id="IPR013783">
    <property type="entry name" value="Ig-like_fold"/>
</dbReference>
<dbReference type="Proteomes" id="UP000247832">
    <property type="component" value="Unassembled WGS sequence"/>
</dbReference>
<feature type="domain" description="Alpha-L-rhamnosidase concanavalin-like" evidence="5">
    <location>
        <begin position="580"/>
        <end position="677"/>
    </location>
</feature>
<dbReference type="InterPro" id="IPR012341">
    <property type="entry name" value="6hp_glycosidase-like_sf"/>
</dbReference>
<dbReference type="InterPro" id="IPR008902">
    <property type="entry name" value="Rhamnosid_concanavalin"/>
</dbReference>
<dbReference type="InterPro" id="IPR008928">
    <property type="entry name" value="6-hairpin_glycosidase_sf"/>
</dbReference>
<dbReference type="Pfam" id="PF17390">
    <property type="entry name" value="Bac_rhamnosid_C"/>
    <property type="match status" value="1"/>
</dbReference>
<dbReference type="EMBL" id="QJVD01000017">
    <property type="protein sequence ID" value="PYI66126.1"/>
    <property type="molecule type" value="Genomic_DNA"/>
</dbReference>
<dbReference type="Gene3D" id="2.60.420.10">
    <property type="entry name" value="Maltose phosphorylase, domain 3"/>
    <property type="match status" value="1"/>
</dbReference>
<gene>
    <name evidence="9" type="ORF">CVV68_15080</name>
</gene>
<evidence type="ECO:0000256" key="4">
    <source>
        <dbReference type="SAM" id="MobiDB-lite"/>
    </source>
</evidence>
<comment type="caution">
    <text evidence="9">The sequence shown here is derived from an EMBL/GenBank/DDBJ whole genome shotgun (WGS) entry which is preliminary data.</text>
</comment>
<feature type="domain" description="Alpha-L-rhamnosidase six-hairpin glycosidase" evidence="7">
    <location>
        <begin position="685"/>
        <end position="1032"/>
    </location>
</feature>
<dbReference type="GO" id="GO:0030596">
    <property type="term" value="F:alpha-L-rhamnosidase activity"/>
    <property type="evidence" value="ECO:0007669"/>
    <property type="project" value="UniProtKB-EC"/>
</dbReference>
<feature type="domain" description="Alpha-L-rhamnosidase C-terminal" evidence="8">
    <location>
        <begin position="1041"/>
        <end position="1112"/>
    </location>
</feature>
<keyword evidence="3" id="KW-0378">Hydrolase</keyword>
<evidence type="ECO:0000259" key="5">
    <source>
        <dbReference type="Pfam" id="PF05592"/>
    </source>
</evidence>
<dbReference type="Gene3D" id="1.50.10.10">
    <property type="match status" value="1"/>
</dbReference>
<evidence type="ECO:0000313" key="9">
    <source>
        <dbReference type="EMBL" id="PYI66126.1"/>
    </source>
</evidence>
<evidence type="ECO:0000256" key="2">
    <source>
        <dbReference type="ARBA" id="ARBA00012652"/>
    </source>
</evidence>
<accession>A0A2V5LVL4</accession>
<dbReference type="Pfam" id="PF25788">
    <property type="entry name" value="Ig_Rha78A_N"/>
    <property type="match status" value="1"/>
</dbReference>
<evidence type="ECO:0000259" key="6">
    <source>
        <dbReference type="Pfam" id="PF08531"/>
    </source>
</evidence>
<dbReference type="PANTHER" id="PTHR33307:SF6">
    <property type="entry name" value="ALPHA-RHAMNOSIDASE (EUROFUNG)-RELATED"/>
    <property type="match status" value="1"/>
</dbReference>